<dbReference type="AlphaFoldDB" id="A0A7W8M5L0"/>
<evidence type="ECO:0008006" key="4">
    <source>
        <dbReference type="Google" id="ProtNLM"/>
    </source>
</evidence>
<evidence type="ECO:0000256" key="1">
    <source>
        <dbReference type="SAM" id="Phobius"/>
    </source>
</evidence>
<comment type="caution">
    <text evidence="2">The sequence shown here is derived from an EMBL/GenBank/DDBJ whole genome shotgun (WGS) entry which is preliminary data.</text>
</comment>
<organism evidence="2 3">
    <name type="scientific">Catenibacillus scindens</name>
    <dbReference type="NCBI Taxonomy" id="673271"/>
    <lineage>
        <taxon>Bacteria</taxon>
        <taxon>Bacillati</taxon>
        <taxon>Bacillota</taxon>
        <taxon>Clostridia</taxon>
        <taxon>Lachnospirales</taxon>
        <taxon>Lachnospiraceae</taxon>
        <taxon>Catenibacillus</taxon>
    </lineage>
</organism>
<dbReference type="EMBL" id="JACHFW010000006">
    <property type="protein sequence ID" value="MBB5264667.1"/>
    <property type="molecule type" value="Genomic_DNA"/>
</dbReference>
<reference evidence="2 3" key="1">
    <citation type="submission" date="2020-08" db="EMBL/GenBank/DDBJ databases">
        <title>Genomic Encyclopedia of Type Strains, Phase IV (KMG-IV): sequencing the most valuable type-strain genomes for metagenomic binning, comparative biology and taxonomic classification.</title>
        <authorList>
            <person name="Goeker M."/>
        </authorList>
    </citation>
    <scope>NUCLEOTIDE SEQUENCE [LARGE SCALE GENOMIC DNA]</scope>
    <source>
        <strain evidence="2 3">DSM 106146</strain>
    </source>
</reference>
<keyword evidence="1" id="KW-1133">Transmembrane helix</keyword>
<dbReference type="RefSeq" id="WP_183773492.1">
    <property type="nucleotide sequence ID" value="NZ_JACHFW010000006.1"/>
</dbReference>
<gene>
    <name evidence="2" type="ORF">HNP82_001795</name>
</gene>
<evidence type="ECO:0000313" key="2">
    <source>
        <dbReference type="EMBL" id="MBB5264667.1"/>
    </source>
</evidence>
<feature type="transmembrane region" description="Helical" evidence="1">
    <location>
        <begin position="70"/>
        <end position="93"/>
    </location>
</feature>
<proteinExistence type="predicted"/>
<feature type="transmembrane region" description="Helical" evidence="1">
    <location>
        <begin position="39"/>
        <end position="58"/>
    </location>
</feature>
<sequence>MKRYMKMALLYAVLAMIGGVFYREFTKFNGFTGKTALGVVHTHYFLLGTVFFLLLLLLEKSFSFTGTMTGRILVIYHIGLNLTSVMFVIRGVFQVLGTSLSSGMNAAVSGIAGIGHILLGVSLILVLIQIKRRVS</sequence>
<feature type="transmembrane region" description="Helical" evidence="1">
    <location>
        <begin position="105"/>
        <end position="128"/>
    </location>
</feature>
<evidence type="ECO:0000313" key="3">
    <source>
        <dbReference type="Proteomes" id="UP000543642"/>
    </source>
</evidence>
<dbReference type="InterPro" id="IPR021299">
    <property type="entry name" value="DUF2871"/>
</dbReference>
<dbReference type="Pfam" id="PF11070">
    <property type="entry name" value="DUF2871"/>
    <property type="match status" value="1"/>
</dbReference>
<keyword evidence="1" id="KW-0812">Transmembrane</keyword>
<dbReference type="Proteomes" id="UP000543642">
    <property type="component" value="Unassembled WGS sequence"/>
</dbReference>
<protein>
    <recommendedName>
        <fullName evidence="4">DUF2871 domain-containing protein</fullName>
    </recommendedName>
</protein>
<name>A0A7W8M5L0_9FIRM</name>
<keyword evidence="1" id="KW-0472">Membrane</keyword>
<accession>A0A7W8M5L0</accession>
<keyword evidence="3" id="KW-1185">Reference proteome</keyword>